<dbReference type="PANTHER" id="PTHR23135:SF4">
    <property type="entry name" value="UDP-N-ACETYLMURAMOYL-L-ALANYL-D-GLUTAMATE--2,6-DIAMINOPIMELATE LIGASE MURE HOMOLOG, CHLOROPLASTIC"/>
    <property type="match status" value="1"/>
</dbReference>
<dbReference type="UniPathway" id="UPA00219"/>
<dbReference type="InterPro" id="IPR036565">
    <property type="entry name" value="Mur-like_cat_sf"/>
</dbReference>
<dbReference type="SUPFAM" id="SSF53623">
    <property type="entry name" value="MurD-like peptide ligases, catalytic domain"/>
    <property type="match status" value="1"/>
</dbReference>
<comment type="pathway">
    <text evidence="2 3">Cell wall biogenesis; peptidoglycan biosynthesis.</text>
</comment>
<dbReference type="GO" id="GO:0016881">
    <property type="term" value="F:acid-amino acid ligase activity"/>
    <property type="evidence" value="ECO:0007669"/>
    <property type="project" value="UniProtKB-UniRule"/>
</dbReference>
<dbReference type="SUPFAM" id="SSF63418">
    <property type="entry name" value="MurE/MurF N-terminal domain"/>
    <property type="match status" value="1"/>
</dbReference>
<keyword evidence="2 3" id="KW-0132">Cell division</keyword>
<comment type="caution">
    <text evidence="6">The sequence shown here is derived from an EMBL/GenBank/DDBJ whole genome shotgun (WGS) entry which is preliminary data.</text>
</comment>
<dbReference type="EC" id="6.3.2.-" evidence="2"/>
<feature type="binding site" evidence="2">
    <location>
        <begin position="130"/>
        <end position="136"/>
    </location>
    <ligand>
        <name>ATP</name>
        <dbReference type="ChEBI" id="CHEBI:30616"/>
    </ligand>
</feature>
<comment type="caution">
    <text evidence="2">Lacks conserved residue(s) required for the propagation of feature annotation.</text>
</comment>
<accession>A0A1Y3XVU5</accession>
<dbReference type="Proteomes" id="UP000195781">
    <property type="component" value="Unassembled WGS sequence"/>
</dbReference>
<keyword evidence="2 3" id="KW-0573">Peptidoglycan synthesis</keyword>
<gene>
    <name evidence="2" type="primary">murE</name>
    <name evidence="6" type="ORF">B5G02_01275</name>
</gene>
<feature type="binding site" evidence="2">
    <location>
        <position position="47"/>
    </location>
    <ligand>
        <name>UDP-N-acetyl-alpha-D-muramoyl-L-alanyl-D-glutamate</name>
        <dbReference type="ChEBI" id="CHEBI:83900"/>
    </ligand>
</feature>
<feature type="binding site" evidence="2">
    <location>
        <position position="171"/>
    </location>
    <ligand>
        <name>UDP-N-acetyl-alpha-D-muramoyl-L-alanyl-D-glutamate</name>
        <dbReference type="ChEBI" id="CHEBI:83900"/>
    </ligand>
</feature>
<keyword evidence="2" id="KW-0067">ATP-binding</keyword>
<evidence type="ECO:0000256" key="3">
    <source>
        <dbReference type="RuleBase" id="RU004135"/>
    </source>
</evidence>
<evidence type="ECO:0000256" key="1">
    <source>
        <dbReference type="ARBA" id="ARBA00005898"/>
    </source>
</evidence>
<dbReference type="GO" id="GO:0009252">
    <property type="term" value="P:peptidoglycan biosynthetic process"/>
    <property type="evidence" value="ECO:0007669"/>
    <property type="project" value="UniProtKB-UniRule"/>
</dbReference>
<dbReference type="AlphaFoldDB" id="A0A1Y3XVU5"/>
<dbReference type="GO" id="GO:0005524">
    <property type="term" value="F:ATP binding"/>
    <property type="evidence" value="ECO:0007669"/>
    <property type="project" value="UniProtKB-UniRule"/>
</dbReference>
<protein>
    <recommendedName>
        <fullName evidence="2">UDP-N-acetylmuramyl-tripeptide synthetase</fullName>
        <ecNumber evidence="2">6.3.2.-</ecNumber>
    </recommendedName>
    <alternativeName>
        <fullName evidence="2">UDP-MurNAc-tripeptide synthetase</fullName>
    </alternativeName>
</protein>
<dbReference type="GO" id="GO:0071555">
    <property type="term" value="P:cell wall organization"/>
    <property type="evidence" value="ECO:0007669"/>
    <property type="project" value="UniProtKB-KW"/>
</dbReference>
<keyword evidence="2 3" id="KW-0961">Cell wall biogenesis/degradation</keyword>
<proteinExistence type="inferred from homology"/>
<keyword evidence="2" id="KW-0547">Nucleotide-binding</keyword>
<keyword evidence="2 3" id="KW-0133">Cell shape</keyword>
<dbReference type="Gene3D" id="3.40.1390.10">
    <property type="entry name" value="MurE/MurF, N-terminal domain"/>
    <property type="match status" value="1"/>
</dbReference>
<keyword evidence="2" id="KW-0963">Cytoplasm</keyword>
<dbReference type="InterPro" id="IPR005761">
    <property type="entry name" value="UDP-N-AcMur-Glu-dNH2Pim_ligase"/>
</dbReference>
<comment type="cofactor">
    <cofactor evidence="2">
        <name>Mg(2+)</name>
        <dbReference type="ChEBI" id="CHEBI:18420"/>
    </cofactor>
</comment>
<evidence type="ECO:0000259" key="4">
    <source>
        <dbReference type="Pfam" id="PF02875"/>
    </source>
</evidence>
<feature type="domain" description="Mur ligase C-terminal" evidence="4">
    <location>
        <begin position="359"/>
        <end position="489"/>
    </location>
</feature>
<dbReference type="Pfam" id="PF02875">
    <property type="entry name" value="Mur_ligase_C"/>
    <property type="match status" value="1"/>
</dbReference>
<dbReference type="EMBL" id="NFIE01000002">
    <property type="protein sequence ID" value="OUN89693.1"/>
    <property type="molecule type" value="Genomic_DNA"/>
</dbReference>
<dbReference type="PANTHER" id="PTHR23135">
    <property type="entry name" value="MUR LIGASE FAMILY MEMBER"/>
    <property type="match status" value="1"/>
</dbReference>
<feature type="domain" description="Mur ligase central" evidence="5">
    <location>
        <begin position="128"/>
        <end position="338"/>
    </location>
</feature>
<dbReference type="Gene3D" id="3.90.190.20">
    <property type="entry name" value="Mur ligase, C-terminal domain"/>
    <property type="match status" value="1"/>
</dbReference>
<keyword evidence="2" id="KW-0460">Magnesium</keyword>
<keyword evidence="2" id="KW-0436">Ligase</keyword>
<dbReference type="InterPro" id="IPR036615">
    <property type="entry name" value="Mur_ligase_C_dom_sf"/>
</dbReference>
<dbReference type="OrthoDB" id="9800958at2"/>
<comment type="PTM">
    <text evidence="2">Carboxylation is probably crucial for Mg(2+) binding and, consequently, for the gamma-phosphate positioning of ATP.</text>
</comment>
<dbReference type="InterPro" id="IPR004101">
    <property type="entry name" value="Mur_ligase_C"/>
</dbReference>
<dbReference type="Gene3D" id="3.40.1190.10">
    <property type="entry name" value="Mur-like, catalytic domain"/>
    <property type="match status" value="1"/>
</dbReference>
<dbReference type="NCBIfam" id="TIGR01085">
    <property type="entry name" value="murE"/>
    <property type="match status" value="1"/>
</dbReference>
<dbReference type="InterPro" id="IPR013221">
    <property type="entry name" value="Mur_ligase_cen"/>
</dbReference>
<feature type="binding site" evidence="2">
    <location>
        <position position="207"/>
    </location>
    <ligand>
        <name>UDP-N-acetyl-alpha-D-muramoyl-L-alanyl-D-glutamate</name>
        <dbReference type="ChEBI" id="CHEBI:83900"/>
    </ligand>
</feature>
<dbReference type="RefSeq" id="WP_094334870.1">
    <property type="nucleotide sequence ID" value="NZ_NFIE01000002.1"/>
</dbReference>
<dbReference type="SUPFAM" id="SSF53244">
    <property type="entry name" value="MurD-like peptide ligases, peptide-binding domain"/>
    <property type="match status" value="1"/>
</dbReference>
<evidence type="ECO:0000313" key="6">
    <source>
        <dbReference type="EMBL" id="OUN89693.1"/>
    </source>
</evidence>
<name>A0A1Y3XVU5_9ACTN</name>
<comment type="subcellular location">
    <subcellularLocation>
        <location evidence="2 3">Cytoplasm</location>
    </subcellularLocation>
</comment>
<keyword evidence="2 3" id="KW-0131">Cell cycle</keyword>
<dbReference type="GO" id="GO:0005737">
    <property type="term" value="C:cytoplasm"/>
    <property type="evidence" value="ECO:0007669"/>
    <property type="project" value="UniProtKB-SubCell"/>
</dbReference>
<feature type="modified residue" description="N6-carboxylysine" evidence="2">
    <location>
        <position position="241"/>
    </location>
</feature>
<feature type="binding site" evidence="2">
    <location>
        <begin position="172"/>
        <end position="173"/>
    </location>
    <ligand>
        <name>UDP-N-acetyl-alpha-D-muramoyl-L-alanyl-D-glutamate</name>
        <dbReference type="ChEBI" id="CHEBI:83900"/>
    </ligand>
</feature>
<dbReference type="GO" id="GO:0008360">
    <property type="term" value="P:regulation of cell shape"/>
    <property type="evidence" value="ECO:0007669"/>
    <property type="project" value="UniProtKB-KW"/>
</dbReference>
<organism evidence="6 7">
    <name type="scientific">[Collinsella] massiliensis</name>
    <dbReference type="NCBI Taxonomy" id="1232426"/>
    <lineage>
        <taxon>Bacteria</taxon>
        <taxon>Bacillati</taxon>
        <taxon>Actinomycetota</taxon>
        <taxon>Coriobacteriia</taxon>
        <taxon>Coriobacteriales</taxon>
        <taxon>Coriobacteriaceae</taxon>
        <taxon>Enorma</taxon>
    </lineage>
</organism>
<dbReference type="HAMAP" id="MF_00208">
    <property type="entry name" value="MurE"/>
    <property type="match status" value="1"/>
</dbReference>
<comment type="similarity">
    <text evidence="1 2">Belongs to the MurCDEF family. MurE subfamily.</text>
</comment>
<reference evidence="7" key="1">
    <citation type="submission" date="2017-04" db="EMBL/GenBank/DDBJ databases">
        <title>Function of individual gut microbiota members based on whole genome sequencing of pure cultures obtained from chicken caecum.</title>
        <authorList>
            <person name="Medvecky M."/>
            <person name="Cejkova D."/>
            <person name="Polansky O."/>
            <person name="Karasova D."/>
            <person name="Kubasova T."/>
            <person name="Cizek A."/>
            <person name="Rychlik I."/>
        </authorList>
    </citation>
    <scope>NUCLEOTIDE SEQUENCE [LARGE SCALE GENOMIC DNA]</scope>
    <source>
        <strain evidence="7">An5</strain>
    </source>
</reference>
<evidence type="ECO:0000313" key="7">
    <source>
        <dbReference type="Proteomes" id="UP000195781"/>
    </source>
</evidence>
<dbReference type="Pfam" id="PF08245">
    <property type="entry name" value="Mur_ligase_M"/>
    <property type="match status" value="1"/>
</dbReference>
<sequence length="516" mass="55632">MTQTDRTDTPALPPVTLGALARVLTAAGLDATASEPDAPVRGMTVDSREIEPGNLFVCKGAAFKPAFLASAVERGAGAYLCDASKLDELAGAVPGTPHLAVSDVRRAMALVAPEVYAHPERKLRIVGITGTKGKSTTAYMLKSILDAADMTPSILGSIETDDGVEHFESHNTTPEAPELWRHLRNSVDAGRDIMVMEVSSQGLKYDRVLGLPLDIAVFLNIGRDHISGIEHPNFEDYFSSKLRIFEQCDTAVVNLGSEHAERILDAAERARRVITLSAHADVPATYQARAIAPTPTGCAFELVRSDAPGEATAPVAPIELGIPGLFNVENALAAIACAQLLGAPDDAIARGLAHLRVPGRMEVVASRDRRVIAIIDYAHNELSYQALFSSMRSEYPDRRIIAVFGAPGDKAVERREALPRVAGQYADLLIYTEEDPAHERVEDICAELAAHTPAGVAHRIICDREQAVEAAIRDAYEHDGESLVLLLAKGDETRQHRGDEYPEVKSDLALARELID</sequence>
<keyword evidence="7" id="KW-1185">Reference proteome</keyword>
<dbReference type="GO" id="GO:0000287">
    <property type="term" value="F:magnesium ion binding"/>
    <property type="evidence" value="ECO:0007669"/>
    <property type="project" value="UniProtKB-UniRule"/>
</dbReference>
<feature type="binding site" evidence="2">
    <location>
        <position position="199"/>
    </location>
    <ligand>
        <name>UDP-N-acetyl-alpha-D-muramoyl-L-alanyl-D-glutamate</name>
        <dbReference type="ChEBI" id="CHEBI:83900"/>
    </ligand>
</feature>
<dbReference type="GO" id="GO:0051301">
    <property type="term" value="P:cell division"/>
    <property type="evidence" value="ECO:0007669"/>
    <property type="project" value="UniProtKB-KW"/>
</dbReference>
<dbReference type="InterPro" id="IPR035911">
    <property type="entry name" value="MurE/MurF_N"/>
</dbReference>
<evidence type="ECO:0000259" key="5">
    <source>
        <dbReference type="Pfam" id="PF08245"/>
    </source>
</evidence>
<evidence type="ECO:0000256" key="2">
    <source>
        <dbReference type="HAMAP-Rule" id="MF_00208"/>
    </source>
</evidence>
<comment type="function">
    <text evidence="2">Catalyzes the addition of an amino acid to the nucleotide precursor UDP-N-acetylmuramoyl-L-alanyl-D-glutamate (UMAG) in the biosynthesis of bacterial cell-wall peptidoglycan.</text>
</comment>